<keyword evidence="4" id="KW-1185">Reference proteome</keyword>
<accession>A0A3M8AUY2</accession>
<protein>
    <submittedName>
        <fullName evidence="3">Uncharacterized protein</fullName>
    </submittedName>
</protein>
<evidence type="ECO:0000256" key="2">
    <source>
        <dbReference type="SAM" id="Phobius"/>
    </source>
</evidence>
<dbReference type="EMBL" id="RHHS01000037">
    <property type="protein sequence ID" value="RNB55014.1"/>
    <property type="molecule type" value="Genomic_DNA"/>
</dbReference>
<sequence length="308" mass="33696">MQETAFFDCIIFRTESNLYDFNQIEHGGAFIMWMTLGLLGFFGSFLFLVMTIVSVFRKNGQTKKHLTIAVICVIVFLVAAFVDRKPVTTSVTQSQNATSEQTTKDEVESKTKDEVESEAIAEAEAKANGEQEATAKAETEARAKAQTETKKKAEQIPGTIGMTPEQFKTAFNKVAAEYQSDLIINNITITEGVAQNTFQYMFTKNLGIIGTVNKKDGSVREVLLMGAGDGTVKSGADILIGMGILITATNPDLSDIERGNVLRELGVIDGGDIMDLNKSTVRNGIRYKITTSEDLGIWFSAIDANEKE</sequence>
<organism evidence="3 4">
    <name type="scientific">Brevibacillus gelatini</name>
    <dbReference type="NCBI Taxonomy" id="1655277"/>
    <lineage>
        <taxon>Bacteria</taxon>
        <taxon>Bacillati</taxon>
        <taxon>Bacillota</taxon>
        <taxon>Bacilli</taxon>
        <taxon>Bacillales</taxon>
        <taxon>Paenibacillaceae</taxon>
        <taxon>Brevibacillus</taxon>
    </lineage>
</organism>
<evidence type="ECO:0000313" key="3">
    <source>
        <dbReference type="EMBL" id="RNB55014.1"/>
    </source>
</evidence>
<feature type="compositionally biased region" description="Basic and acidic residues" evidence="1">
    <location>
        <begin position="102"/>
        <end position="114"/>
    </location>
</feature>
<keyword evidence="2" id="KW-0472">Membrane</keyword>
<name>A0A3M8AUY2_9BACL</name>
<feature type="transmembrane region" description="Helical" evidence="2">
    <location>
        <begin position="65"/>
        <end position="82"/>
    </location>
</feature>
<dbReference type="AlphaFoldDB" id="A0A3M8AUY2"/>
<keyword evidence="2" id="KW-1133">Transmembrane helix</keyword>
<evidence type="ECO:0000313" key="4">
    <source>
        <dbReference type="Proteomes" id="UP000268829"/>
    </source>
</evidence>
<feature type="compositionally biased region" description="Polar residues" evidence="1">
    <location>
        <begin position="91"/>
        <end position="101"/>
    </location>
</feature>
<proteinExistence type="predicted"/>
<dbReference type="Proteomes" id="UP000268829">
    <property type="component" value="Unassembled WGS sequence"/>
</dbReference>
<evidence type="ECO:0000256" key="1">
    <source>
        <dbReference type="SAM" id="MobiDB-lite"/>
    </source>
</evidence>
<feature type="region of interest" description="Disordered" evidence="1">
    <location>
        <begin position="91"/>
        <end position="156"/>
    </location>
</feature>
<gene>
    <name evidence="3" type="ORF">EDM57_15360</name>
</gene>
<feature type="transmembrane region" description="Helical" evidence="2">
    <location>
        <begin position="30"/>
        <end position="53"/>
    </location>
</feature>
<comment type="caution">
    <text evidence="3">The sequence shown here is derived from an EMBL/GenBank/DDBJ whole genome shotgun (WGS) entry which is preliminary data.</text>
</comment>
<reference evidence="3 4" key="1">
    <citation type="submission" date="2018-10" db="EMBL/GenBank/DDBJ databases">
        <title>Phylogenomics of Brevibacillus.</title>
        <authorList>
            <person name="Dunlap C."/>
        </authorList>
    </citation>
    <scope>NUCLEOTIDE SEQUENCE [LARGE SCALE GENOMIC DNA]</scope>
    <source>
        <strain evidence="3 4">DSM 100115</strain>
    </source>
</reference>
<feature type="compositionally biased region" description="Basic and acidic residues" evidence="1">
    <location>
        <begin position="123"/>
        <end position="154"/>
    </location>
</feature>
<keyword evidence="2" id="KW-0812">Transmembrane</keyword>